<dbReference type="AlphaFoldDB" id="A0A4C1YSN4"/>
<gene>
    <name evidence="2" type="ORF">EVAR_100111_1</name>
</gene>
<evidence type="ECO:0000313" key="2">
    <source>
        <dbReference type="EMBL" id="GBP79148.1"/>
    </source>
</evidence>
<sequence length="96" mass="10755">MARHQVNRGRGSDARGLRRPVTQTDARPLWRMTEPNFFAFAVDAAARPPSEPLNLKYSFQRYQSDVGTKSFSALNWWRRRVSAHGASGAAPAVVVQ</sequence>
<comment type="caution">
    <text evidence="2">The sequence shown here is derived from an EMBL/GenBank/DDBJ whole genome shotgun (WGS) entry which is preliminary data.</text>
</comment>
<name>A0A4C1YSN4_EUMVA</name>
<feature type="region of interest" description="Disordered" evidence="1">
    <location>
        <begin position="1"/>
        <end position="26"/>
    </location>
</feature>
<accession>A0A4C1YSN4</accession>
<dbReference type="Proteomes" id="UP000299102">
    <property type="component" value="Unassembled WGS sequence"/>
</dbReference>
<reference evidence="2 3" key="1">
    <citation type="journal article" date="2019" name="Commun. Biol.">
        <title>The bagworm genome reveals a unique fibroin gene that provides high tensile strength.</title>
        <authorList>
            <person name="Kono N."/>
            <person name="Nakamura H."/>
            <person name="Ohtoshi R."/>
            <person name="Tomita M."/>
            <person name="Numata K."/>
            <person name="Arakawa K."/>
        </authorList>
    </citation>
    <scope>NUCLEOTIDE SEQUENCE [LARGE SCALE GENOMIC DNA]</scope>
</reference>
<evidence type="ECO:0000256" key="1">
    <source>
        <dbReference type="SAM" id="MobiDB-lite"/>
    </source>
</evidence>
<keyword evidence="3" id="KW-1185">Reference proteome</keyword>
<protein>
    <submittedName>
        <fullName evidence="2">Uncharacterized protein</fullName>
    </submittedName>
</protein>
<dbReference type="EMBL" id="BGZK01001402">
    <property type="protein sequence ID" value="GBP79148.1"/>
    <property type="molecule type" value="Genomic_DNA"/>
</dbReference>
<evidence type="ECO:0000313" key="3">
    <source>
        <dbReference type="Proteomes" id="UP000299102"/>
    </source>
</evidence>
<organism evidence="2 3">
    <name type="scientific">Eumeta variegata</name>
    <name type="common">Bagworm moth</name>
    <name type="synonym">Eumeta japonica</name>
    <dbReference type="NCBI Taxonomy" id="151549"/>
    <lineage>
        <taxon>Eukaryota</taxon>
        <taxon>Metazoa</taxon>
        <taxon>Ecdysozoa</taxon>
        <taxon>Arthropoda</taxon>
        <taxon>Hexapoda</taxon>
        <taxon>Insecta</taxon>
        <taxon>Pterygota</taxon>
        <taxon>Neoptera</taxon>
        <taxon>Endopterygota</taxon>
        <taxon>Lepidoptera</taxon>
        <taxon>Glossata</taxon>
        <taxon>Ditrysia</taxon>
        <taxon>Tineoidea</taxon>
        <taxon>Psychidae</taxon>
        <taxon>Oiketicinae</taxon>
        <taxon>Eumeta</taxon>
    </lineage>
</organism>
<proteinExistence type="predicted"/>